<evidence type="ECO:0000256" key="1">
    <source>
        <dbReference type="SAM" id="Coils"/>
    </source>
</evidence>
<keyword evidence="1" id="KW-0175">Coiled coil</keyword>
<dbReference type="Proteomes" id="UP000030755">
    <property type="component" value="Unassembled WGS sequence"/>
</dbReference>
<name>A0A075AN76_ROZAC</name>
<dbReference type="EMBL" id="KE561297">
    <property type="protein sequence ID" value="EPZ31204.1"/>
    <property type="molecule type" value="Genomic_DNA"/>
</dbReference>
<evidence type="ECO:0000313" key="4">
    <source>
        <dbReference type="Proteomes" id="UP000030755"/>
    </source>
</evidence>
<keyword evidence="4" id="KW-1185">Reference proteome</keyword>
<evidence type="ECO:0000256" key="2">
    <source>
        <dbReference type="SAM" id="MobiDB-lite"/>
    </source>
</evidence>
<gene>
    <name evidence="3" type="ORF">O9G_004766</name>
</gene>
<dbReference type="AlphaFoldDB" id="A0A075AN76"/>
<proteinExistence type="predicted"/>
<feature type="compositionally biased region" description="Polar residues" evidence="2">
    <location>
        <begin position="82"/>
        <end position="106"/>
    </location>
</feature>
<dbReference type="HOGENOM" id="CLU_797293_0_0_1"/>
<reference evidence="3 4" key="1">
    <citation type="journal article" date="2013" name="Curr. Biol.">
        <title>Shared signatures of parasitism and phylogenomics unite Cryptomycota and microsporidia.</title>
        <authorList>
            <person name="James T.Y."/>
            <person name="Pelin A."/>
            <person name="Bonen L."/>
            <person name="Ahrendt S."/>
            <person name="Sain D."/>
            <person name="Corradi N."/>
            <person name="Stajich J.E."/>
        </authorList>
    </citation>
    <scope>NUCLEOTIDE SEQUENCE [LARGE SCALE GENOMIC DNA]</scope>
    <source>
        <strain evidence="3 4">CSF55</strain>
    </source>
</reference>
<feature type="compositionally biased region" description="Polar residues" evidence="2">
    <location>
        <begin position="65"/>
        <end position="76"/>
    </location>
</feature>
<organism evidence="3 4">
    <name type="scientific">Rozella allomycis (strain CSF55)</name>
    <dbReference type="NCBI Taxonomy" id="988480"/>
    <lineage>
        <taxon>Eukaryota</taxon>
        <taxon>Fungi</taxon>
        <taxon>Fungi incertae sedis</taxon>
        <taxon>Cryptomycota</taxon>
        <taxon>Cryptomycota incertae sedis</taxon>
        <taxon>Rozella</taxon>
    </lineage>
</organism>
<protein>
    <submittedName>
        <fullName evidence="3">Uncharacterized protein</fullName>
    </submittedName>
</protein>
<evidence type="ECO:0000313" key="3">
    <source>
        <dbReference type="EMBL" id="EPZ31204.1"/>
    </source>
</evidence>
<feature type="coiled-coil region" evidence="1">
    <location>
        <begin position="157"/>
        <end position="184"/>
    </location>
</feature>
<accession>A0A075AN76</accession>
<feature type="region of interest" description="Disordered" evidence="2">
    <location>
        <begin position="65"/>
        <end position="130"/>
    </location>
</feature>
<sequence length="348" mass="39168">MRKLTGDQRTVSQGPNYAPNLKQCLGFILRSQGKGSPTNSVRFANVKNDGAKPLTSSVVAKRAVNQSLPRRSSEPNLRNAANIANSRLSNGTARSRLSTVSPTKTNIDPRPIPVPTLQRRSSEPNMKARYKAPVPLNKAKDDIQVTQRAPNNKEKELEESRKLIEKLAKENQILKEDLKHARLQTSYFQKRALDAKNVANDLADELDAMFDVFKHMVPEKVIQNVYKKVSDGKSEKELDKDDGTFDFENFAFEDILSNEDDEFNPSELGMSAEEYREAEDNTYLFLKAFNNAQISVQALKQLNPGVVKEDIYLKTFESYFPDGFVPSIKTMARIMSKSKSNMTTIGNK</sequence>